<accession>A0A9N7TMN7</accession>
<organism evidence="1 2">
    <name type="scientific">Pleuronectes platessa</name>
    <name type="common">European plaice</name>
    <dbReference type="NCBI Taxonomy" id="8262"/>
    <lineage>
        <taxon>Eukaryota</taxon>
        <taxon>Metazoa</taxon>
        <taxon>Chordata</taxon>
        <taxon>Craniata</taxon>
        <taxon>Vertebrata</taxon>
        <taxon>Euteleostomi</taxon>
        <taxon>Actinopterygii</taxon>
        <taxon>Neopterygii</taxon>
        <taxon>Teleostei</taxon>
        <taxon>Neoteleostei</taxon>
        <taxon>Acanthomorphata</taxon>
        <taxon>Carangaria</taxon>
        <taxon>Pleuronectiformes</taxon>
        <taxon>Pleuronectoidei</taxon>
        <taxon>Pleuronectidae</taxon>
        <taxon>Pleuronectes</taxon>
    </lineage>
</organism>
<gene>
    <name evidence="1" type="ORF">PLEPLA_LOCUS3464</name>
</gene>
<evidence type="ECO:0000313" key="1">
    <source>
        <dbReference type="EMBL" id="CAB1415746.1"/>
    </source>
</evidence>
<keyword evidence="2" id="KW-1185">Reference proteome</keyword>
<dbReference type="AlphaFoldDB" id="A0A9N7TMN7"/>
<comment type="caution">
    <text evidence="1">The sequence shown here is derived from an EMBL/GenBank/DDBJ whole genome shotgun (WGS) entry which is preliminary data.</text>
</comment>
<protein>
    <submittedName>
        <fullName evidence="1">Uncharacterized protein</fullName>
    </submittedName>
</protein>
<evidence type="ECO:0000313" key="2">
    <source>
        <dbReference type="Proteomes" id="UP001153269"/>
    </source>
</evidence>
<sequence length="103" mass="10961">MNPAFSMIVDDWVDRPSLVDSQGVHLESVYSGRGKLTDQTGASFTGCVAAGFRRVGCSLVLGAAEKALPVTAQQMDCTTLKSFPAAKASSVKTTTRIRSLEQH</sequence>
<dbReference type="EMBL" id="CADEAL010000172">
    <property type="protein sequence ID" value="CAB1415746.1"/>
    <property type="molecule type" value="Genomic_DNA"/>
</dbReference>
<reference evidence="1" key="1">
    <citation type="submission" date="2020-03" db="EMBL/GenBank/DDBJ databases">
        <authorList>
            <person name="Weist P."/>
        </authorList>
    </citation>
    <scope>NUCLEOTIDE SEQUENCE</scope>
</reference>
<dbReference type="Proteomes" id="UP001153269">
    <property type="component" value="Unassembled WGS sequence"/>
</dbReference>
<name>A0A9N7TMN7_PLEPL</name>
<proteinExistence type="predicted"/>